<protein>
    <recommendedName>
        <fullName evidence="1">F-box domain-containing protein</fullName>
    </recommendedName>
</protein>
<dbReference type="InterPro" id="IPR015943">
    <property type="entry name" value="WD40/YVTN_repeat-like_dom_sf"/>
</dbReference>
<name>A0AAD4CFX5_ASPNN</name>
<dbReference type="SUPFAM" id="SSF50978">
    <property type="entry name" value="WD40 repeat-like"/>
    <property type="match status" value="1"/>
</dbReference>
<dbReference type="Proteomes" id="UP001194746">
    <property type="component" value="Unassembled WGS sequence"/>
</dbReference>
<sequence>MLSELPPEILYLIATYLPTASAVANLAHVCQRLHEIIAVEDWRILRTFVKSRFPNIETPPFWKDAAQALTSRSRALDRHAVVGRFVSVPPDAVKVGPREAIRHDAPTHGYRPAIDSYEVWDGSTWADRKEVLAWGAANELVMRITRCGKNRNERWLVFNDLEHTSSHDDICGTHLLRPDHYVKAPGNEHIIFGRLRGELAHLSIAPDSAAYEYKQRFLTFGSDLERTDLADGPDPILAAHFTNGSIAFYSTTTDDEEVQAFARLQINAENSTRNKYSKFLSPARFAVATGRLEDALAISTISSERLSLDREIGVESLDLDAQVGRAQKPNVTAIAPLNSRPSGGSTGDVFLAAWGDRAVRLHDLRSDKPYEMIYRDTTDQNPVYCVHPFGNDRFVVGAGGDAVVKLFDLRMPKTYSFLDSRASSIFPNKKPQQGTPGAMTNNHINSVNSSVRYPRKDLSIFLSHQPQAVPNTGRTRRQANRSYRGAIYTMSSPSPISTTIYTGIADSVVRLDFASTDDLTGPCQDWYEDLIGLTNPNSHSTASPNRVLELSAYERPNSENTTRTSKLRTQQPFKSIIDEDINAERLTNWDRRWERLEVAGAWRHLGIPVR</sequence>
<proteinExistence type="predicted"/>
<reference evidence="2" key="1">
    <citation type="journal article" date="2019" name="Beilstein J. Org. Chem.">
        <title>Nanangenines: drimane sesquiterpenoids as the dominant metabolite cohort of a novel Australian fungus, Aspergillus nanangensis.</title>
        <authorList>
            <person name="Lacey H.J."/>
            <person name="Gilchrist C.L.M."/>
            <person name="Crombie A."/>
            <person name="Kalaitzis J.A."/>
            <person name="Vuong D."/>
            <person name="Rutledge P.J."/>
            <person name="Turner P."/>
            <person name="Pitt J.I."/>
            <person name="Lacey E."/>
            <person name="Chooi Y.H."/>
            <person name="Piggott A.M."/>
        </authorList>
    </citation>
    <scope>NUCLEOTIDE SEQUENCE</scope>
    <source>
        <strain evidence="2">MST-FP2251</strain>
    </source>
</reference>
<comment type="caution">
    <text evidence="2">The sequence shown here is derived from an EMBL/GenBank/DDBJ whole genome shotgun (WGS) entry which is preliminary data.</text>
</comment>
<evidence type="ECO:0000259" key="1">
    <source>
        <dbReference type="PROSITE" id="PS50181"/>
    </source>
</evidence>
<accession>A0AAD4CFX5</accession>
<dbReference type="SUPFAM" id="SSF81383">
    <property type="entry name" value="F-box domain"/>
    <property type="match status" value="1"/>
</dbReference>
<evidence type="ECO:0000313" key="3">
    <source>
        <dbReference type="Proteomes" id="UP001194746"/>
    </source>
</evidence>
<feature type="domain" description="F-box" evidence="1">
    <location>
        <begin position="1"/>
        <end position="45"/>
    </location>
</feature>
<organism evidence="2 3">
    <name type="scientific">Aspergillus nanangensis</name>
    <dbReference type="NCBI Taxonomy" id="2582783"/>
    <lineage>
        <taxon>Eukaryota</taxon>
        <taxon>Fungi</taxon>
        <taxon>Dikarya</taxon>
        <taxon>Ascomycota</taxon>
        <taxon>Pezizomycotina</taxon>
        <taxon>Eurotiomycetes</taxon>
        <taxon>Eurotiomycetidae</taxon>
        <taxon>Eurotiales</taxon>
        <taxon>Aspergillaceae</taxon>
        <taxon>Aspergillus</taxon>
        <taxon>Aspergillus subgen. Circumdati</taxon>
    </lineage>
</organism>
<dbReference type="CDD" id="cd09917">
    <property type="entry name" value="F-box_SF"/>
    <property type="match status" value="1"/>
</dbReference>
<gene>
    <name evidence="2" type="ORF">FE257_012352</name>
</gene>
<dbReference type="EMBL" id="VCAU01000089">
    <property type="protein sequence ID" value="KAF9885770.1"/>
    <property type="molecule type" value="Genomic_DNA"/>
</dbReference>
<dbReference type="Pfam" id="PF12937">
    <property type="entry name" value="F-box-like"/>
    <property type="match status" value="1"/>
</dbReference>
<keyword evidence="3" id="KW-1185">Reference proteome</keyword>
<dbReference type="InterPro" id="IPR036322">
    <property type="entry name" value="WD40_repeat_dom_sf"/>
</dbReference>
<dbReference type="Gene3D" id="2.130.10.10">
    <property type="entry name" value="YVTN repeat-like/Quinoprotein amine dehydrogenase"/>
    <property type="match status" value="1"/>
</dbReference>
<dbReference type="AlphaFoldDB" id="A0AAD4CFX5"/>
<dbReference type="InterPro" id="IPR001810">
    <property type="entry name" value="F-box_dom"/>
</dbReference>
<dbReference type="PROSITE" id="PS50181">
    <property type="entry name" value="FBOX"/>
    <property type="match status" value="1"/>
</dbReference>
<reference evidence="2" key="2">
    <citation type="submission" date="2020-02" db="EMBL/GenBank/DDBJ databases">
        <authorList>
            <person name="Gilchrist C.L.M."/>
            <person name="Chooi Y.-H."/>
        </authorList>
    </citation>
    <scope>NUCLEOTIDE SEQUENCE</scope>
    <source>
        <strain evidence="2">MST-FP2251</strain>
    </source>
</reference>
<evidence type="ECO:0000313" key="2">
    <source>
        <dbReference type="EMBL" id="KAF9885770.1"/>
    </source>
</evidence>
<dbReference type="InterPro" id="IPR036047">
    <property type="entry name" value="F-box-like_dom_sf"/>
</dbReference>